<dbReference type="InterPro" id="IPR024061">
    <property type="entry name" value="NDT80_DNA-bd_dom"/>
</dbReference>
<protein>
    <recommendedName>
        <fullName evidence="4">NDT80 domain-containing protein</fullName>
    </recommendedName>
</protein>
<accession>A0ABR4NL90</accession>
<feature type="region of interest" description="Disordered" evidence="3">
    <location>
        <begin position="325"/>
        <end position="387"/>
    </location>
</feature>
<evidence type="ECO:0000313" key="6">
    <source>
        <dbReference type="Proteomes" id="UP001527925"/>
    </source>
</evidence>
<feature type="region of interest" description="Disordered" evidence="3">
    <location>
        <begin position="285"/>
        <end position="309"/>
    </location>
</feature>
<feature type="region of interest" description="Disordered" evidence="3">
    <location>
        <begin position="203"/>
        <end position="247"/>
    </location>
</feature>
<name>A0ABR4NL90_9FUNG</name>
<feature type="DNA-binding region" description="NDT80" evidence="2">
    <location>
        <begin position="1"/>
        <end position="196"/>
    </location>
</feature>
<reference evidence="5 6" key="1">
    <citation type="submission" date="2023-09" db="EMBL/GenBank/DDBJ databases">
        <title>Pangenome analysis of Batrachochytrium dendrobatidis and related Chytrids.</title>
        <authorList>
            <person name="Yacoub M.N."/>
            <person name="Stajich J.E."/>
            <person name="James T.Y."/>
        </authorList>
    </citation>
    <scope>NUCLEOTIDE SEQUENCE [LARGE SCALE GENOMIC DNA]</scope>
    <source>
        <strain evidence="5 6">JEL0888</strain>
    </source>
</reference>
<dbReference type="PANTHER" id="PTHR35144">
    <property type="entry name" value="MEIOSIS-SPECIFIC TRANSCRIPTION FACTOR NDT80"/>
    <property type="match status" value="1"/>
</dbReference>
<evidence type="ECO:0000256" key="3">
    <source>
        <dbReference type="SAM" id="MobiDB-lite"/>
    </source>
</evidence>
<proteinExistence type="predicted"/>
<dbReference type="Gene3D" id="2.60.40.1390">
    <property type="entry name" value="NDT80 DNA-binding domain"/>
    <property type="match status" value="1"/>
</dbReference>
<dbReference type="PANTHER" id="PTHR35144:SF2">
    <property type="entry name" value="MEIOSIS-SPECIFIC TRANSCRIPTION FACTOR NDT80"/>
    <property type="match status" value="1"/>
</dbReference>
<evidence type="ECO:0000256" key="2">
    <source>
        <dbReference type="PROSITE-ProRule" id="PRU00850"/>
    </source>
</evidence>
<feature type="domain" description="NDT80" evidence="4">
    <location>
        <begin position="1"/>
        <end position="196"/>
    </location>
</feature>
<sequence>MRVPAPLPCVRILLRPKLGRGFAFTDGHWTGYRRNYFQVSTTFAILDNESSKPVPAAAELLVGTPSGLVPVQRFCVAVMARCSDGTDSSPVDLIQRTAKREKGPQMTPLRINCLPLPDLDILPQDAPAGSAVVYERLQFRNTAISTSRRRFAQQFHYVIVQLWAVLDGGAEILAFSAETVPLVVRSRSPRHYAEGAHLEPSPLVFGDLPAQGSPSPLVESPGIKLRRPGDSGWRPKAHTSDAFSPHSSLTPALVATSISSSVASPAPASAPMSVPLPLPLPMPPPTRRCPARRPRTPDRALSPMPFGVQHPPVGVASRFQHQDSFMTSHPYSDPPYHHAQPSPSYHDPHHAHMRHHLPPPQSHSYHPSPHAHHQPHHAIYTSSPAPFDPMLASRPPALAPLSAPVPILSNPPLPISSSASSSSAAASPSASSVPHVLASSSSTSEYGAIHSPTTPIQHSSQSLHNTAVHQHSQQRRNFHMFPYMQQSLPPQPLSAHAMTVPSFLFNMPHLNSPHIKTEMPPLSAPTDSIMSPLVYDVSDVML</sequence>
<dbReference type="InterPro" id="IPR008967">
    <property type="entry name" value="p53-like_TF_DNA-bd_sf"/>
</dbReference>
<dbReference type="Pfam" id="PF05224">
    <property type="entry name" value="NDT80_PhoG"/>
    <property type="match status" value="1"/>
</dbReference>
<feature type="compositionally biased region" description="Polar residues" evidence="3">
    <location>
        <begin position="451"/>
        <end position="471"/>
    </location>
</feature>
<gene>
    <name evidence="5" type="ORF">HK105_200376</name>
</gene>
<evidence type="ECO:0000259" key="4">
    <source>
        <dbReference type="PROSITE" id="PS51517"/>
    </source>
</evidence>
<feature type="region of interest" description="Disordered" evidence="3">
    <location>
        <begin position="444"/>
        <end position="473"/>
    </location>
</feature>
<evidence type="ECO:0000256" key="1">
    <source>
        <dbReference type="ARBA" id="ARBA00023125"/>
    </source>
</evidence>
<dbReference type="PROSITE" id="PS51517">
    <property type="entry name" value="NDT80"/>
    <property type="match status" value="1"/>
</dbReference>
<dbReference type="InterPro" id="IPR037141">
    <property type="entry name" value="NDT80_DNA-bd_dom_sf"/>
</dbReference>
<dbReference type="InterPro" id="IPR052605">
    <property type="entry name" value="Fungal_trans_regulator"/>
</dbReference>
<dbReference type="EMBL" id="JADGIZ020000001">
    <property type="protein sequence ID" value="KAL2920303.1"/>
    <property type="molecule type" value="Genomic_DNA"/>
</dbReference>
<dbReference type="SUPFAM" id="SSF49417">
    <property type="entry name" value="p53-like transcription factors"/>
    <property type="match status" value="1"/>
</dbReference>
<comment type="caution">
    <text evidence="5">The sequence shown here is derived from an EMBL/GenBank/DDBJ whole genome shotgun (WGS) entry which is preliminary data.</text>
</comment>
<keyword evidence="6" id="KW-1185">Reference proteome</keyword>
<keyword evidence="1 2" id="KW-0238">DNA-binding</keyword>
<dbReference type="Proteomes" id="UP001527925">
    <property type="component" value="Unassembled WGS sequence"/>
</dbReference>
<evidence type="ECO:0000313" key="5">
    <source>
        <dbReference type="EMBL" id="KAL2920303.1"/>
    </source>
</evidence>
<organism evidence="5 6">
    <name type="scientific">Polyrhizophydium stewartii</name>
    <dbReference type="NCBI Taxonomy" id="2732419"/>
    <lineage>
        <taxon>Eukaryota</taxon>
        <taxon>Fungi</taxon>
        <taxon>Fungi incertae sedis</taxon>
        <taxon>Chytridiomycota</taxon>
        <taxon>Chytridiomycota incertae sedis</taxon>
        <taxon>Chytridiomycetes</taxon>
        <taxon>Rhizophydiales</taxon>
        <taxon>Rhizophydiales incertae sedis</taxon>
        <taxon>Polyrhizophydium</taxon>
    </lineage>
</organism>